<dbReference type="EMBL" id="JBJVNI010000003">
    <property type="protein sequence ID" value="MFM9608327.1"/>
    <property type="molecule type" value="Genomic_DNA"/>
</dbReference>
<protein>
    <submittedName>
        <fullName evidence="3">Uncharacterized protein</fullName>
    </submittedName>
</protein>
<proteinExistence type="inferred from homology"/>
<evidence type="ECO:0000313" key="4">
    <source>
        <dbReference type="Proteomes" id="UP001631957"/>
    </source>
</evidence>
<dbReference type="Gene3D" id="3.40.50.1820">
    <property type="entry name" value="alpha/beta hydrolase"/>
    <property type="match status" value="1"/>
</dbReference>
<organism evidence="3 4">
    <name type="scientific">Streptomyces niveiscabiei</name>
    <dbReference type="NCBI Taxonomy" id="164115"/>
    <lineage>
        <taxon>Bacteria</taxon>
        <taxon>Bacillati</taxon>
        <taxon>Actinomycetota</taxon>
        <taxon>Actinomycetes</taxon>
        <taxon>Kitasatosporales</taxon>
        <taxon>Streptomycetaceae</taxon>
        <taxon>Streptomyces</taxon>
    </lineage>
</organism>
<dbReference type="PANTHER" id="PTHR21661">
    <property type="entry name" value="EPOXIDE HYDROLASE 1-RELATED"/>
    <property type="match status" value="1"/>
</dbReference>
<name>A0ABW9HN75_9ACTN</name>
<comment type="caution">
    <text evidence="3">The sequence shown here is derived from an EMBL/GenBank/DDBJ whole genome shotgun (WGS) entry which is preliminary data.</text>
</comment>
<accession>A0ABW9HN75</accession>
<evidence type="ECO:0000256" key="2">
    <source>
        <dbReference type="ARBA" id="ARBA00022801"/>
    </source>
</evidence>
<sequence length="109" mass="12346">MRRLGYAEKARLDGYRRFSDELSGYMKLQSTRPQALSPVGQLAWIVEPFRQWTDSREVPEDAVDRDQILTNVTLYWLTGTAASSARFSKENAASWGSFRPLRCDGGGAR</sequence>
<dbReference type="InterPro" id="IPR029058">
    <property type="entry name" value="AB_hydrolase_fold"/>
</dbReference>
<keyword evidence="2" id="KW-0378">Hydrolase</keyword>
<evidence type="ECO:0000256" key="1">
    <source>
        <dbReference type="ARBA" id="ARBA00010088"/>
    </source>
</evidence>
<evidence type="ECO:0000313" key="3">
    <source>
        <dbReference type="EMBL" id="MFM9608327.1"/>
    </source>
</evidence>
<dbReference type="SUPFAM" id="SSF53474">
    <property type="entry name" value="alpha/beta-Hydrolases"/>
    <property type="match status" value="1"/>
</dbReference>
<gene>
    <name evidence="3" type="ORF">ACKI18_06350</name>
</gene>
<dbReference type="PANTHER" id="PTHR21661:SF35">
    <property type="entry name" value="EPOXIDE HYDROLASE"/>
    <property type="match status" value="1"/>
</dbReference>
<comment type="similarity">
    <text evidence="1">Belongs to the peptidase S33 family.</text>
</comment>
<dbReference type="RefSeq" id="WP_409120690.1">
    <property type="nucleotide sequence ID" value="NZ_JBJVNI010000003.1"/>
</dbReference>
<keyword evidence="4" id="KW-1185">Reference proteome</keyword>
<dbReference type="Proteomes" id="UP001631957">
    <property type="component" value="Unassembled WGS sequence"/>
</dbReference>
<reference evidence="3 4" key="1">
    <citation type="submission" date="2024-12" db="EMBL/GenBank/DDBJ databases">
        <title>Forecasting of Potato common scab and diversities of Pathogenic streptomyces spp. in china.</title>
        <authorList>
            <person name="Handique U."/>
            <person name="Wu J."/>
        </authorList>
    </citation>
    <scope>NUCLEOTIDE SEQUENCE [LARGE SCALE GENOMIC DNA]</scope>
    <source>
        <strain evidence="3 4">ZRIMU1530</strain>
    </source>
</reference>